<comment type="caution">
    <text evidence="1">The sequence shown here is derived from an EMBL/GenBank/DDBJ whole genome shotgun (WGS) entry which is preliminary data.</text>
</comment>
<evidence type="ECO:0000313" key="1">
    <source>
        <dbReference type="EMBL" id="MBU5335680.1"/>
    </source>
</evidence>
<reference evidence="1 2" key="1">
    <citation type="submission" date="2021-06" db="EMBL/GenBank/DDBJ databases">
        <authorList>
            <person name="Sun Q."/>
            <person name="Li D."/>
        </authorList>
    </citation>
    <scope>NUCLEOTIDE SEQUENCE [LARGE SCALE GENOMIC DNA]</scope>
    <source>
        <strain evidence="1 2">N19</strain>
    </source>
</reference>
<dbReference type="RefSeq" id="WP_216568820.1">
    <property type="nucleotide sequence ID" value="NZ_JAHLOQ010000008.1"/>
</dbReference>
<protein>
    <submittedName>
        <fullName evidence="1">DUF3793 family protein</fullName>
    </submittedName>
</protein>
<dbReference type="InterPro" id="IPR024523">
    <property type="entry name" value="DUF3793"/>
</dbReference>
<dbReference type="Proteomes" id="UP001196301">
    <property type="component" value="Unassembled WGS sequence"/>
</dbReference>
<evidence type="ECO:0000313" key="2">
    <source>
        <dbReference type="Proteomes" id="UP001196301"/>
    </source>
</evidence>
<sequence>MNTECIKKCENKNCENKTNSSYIKRIIRLIGPVILGSKPSEIVNIPGCIEDKERKLNEIEGFFGNCRKVKYEIIKVHDGSKRVLFINEKSMNRCLSDKKCKNFLKFLGYPKEYNFETYMKELVFRLESEEFPHEIGIFLGYPLKDVLGFMGYGKQEFVEVCSWRIYGDKEVSYKVYNRFVRDKMKMNNLVEKMSISELKNVI</sequence>
<dbReference type="Pfam" id="PF12672">
    <property type="entry name" value="DUF3793"/>
    <property type="match status" value="1"/>
</dbReference>
<proteinExistence type="predicted"/>
<gene>
    <name evidence="1" type="ORF">KQI20_04430</name>
</gene>
<accession>A0ABS6DV08</accession>
<dbReference type="EMBL" id="JAHLOQ010000008">
    <property type="protein sequence ID" value="MBU5335680.1"/>
    <property type="molecule type" value="Genomic_DNA"/>
</dbReference>
<name>A0ABS6DV08_9FIRM</name>
<keyword evidence="2" id="KW-1185">Reference proteome</keyword>
<organism evidence="1 2">
    <name type="scientific">Intestinibacter bartlettii</name>
    <dbReference type="NCBI Taxonomy" id="261299"/>
    <lineage>
        <taxon>Bacteria</taxon>
        <taxon>Bacillati</taxon>
        <taxon>Bacillota</taxon>
        <taxon>Clostridia</taxon>
        <taxon>Peptostreptococcales</taxon>
        <taxon>Peptostreptococcaceae</taxon>
        <taxon>Intestinibacter</taxon>
    </lineage>
</organism>